<dbReference type="InterPro" id="IPR027417">
    <property type="entry name" value="P-loop_NTPase"/>
</dbReference>
<evidence type="ECO:0000259" key="1">
    <source>
        <dbReference type="SMART" id="SM00382"/>
    </source>
</evidence>
<proteinExistence type="predicted"/>
<dbReference type="Proteomes" id="UP000035037">
    <property type="component" value="Unassembled WGS sequence"/>
</dbReference>
<dbReference type="PANTHER" id="PTHR43581">
    <property type="entry name" value="ATP/GTP PHOSPHATASE"/>
    <property type="match status" value="1"/>
</dbReference>
<dbReference type="Gene3D" id="3.40.50.300">
    <property type="entry name" value="P-loop containing nucleotide triphosphate hydrolases"/>
    <property type="match status" value="2"/>
</dbReference>
<gene>
    <name evidence="2" type="ORF">TQ37_07095</name>
</gene>
<dbReference type="InterPro" id="IPR003959">
    <property type="entry name" value="ATPase_AAA_core"/>
</dbReference>
<sequence length="382" mass="43009">MGGELPLPSLSISGFRGFPSLSIPQLGRVTLLTGRNGVGKTTVLDAIRIYAATTYDTPFPLATLLAERLRQQDEWRDGLDEDGDKVLIADYNTLFHGRFLTPGQPISIGPENDENNVKLEVYQEGTLPKEQEEKLILSLSRIEDTDIPPLLVTFKNRPKYLLPWMSSESNMRFLNRYFSRMVDDNSEESPEKLNCVYIGPNLPSNEALVEFIDKVALTEEDYRPKEALELILDYKIYGIAVVGRDKKSRPRVMVKLSKQEPRVPLKRLGDGVMRLFGIAAALVKSRNGLLLIDEVENGIHYSVHEKLWTMILKAAGEHNIQVVATTHSWDTIAGFARAMQNPKIKSFNSTLVRIEGQGENAQAVEYSKEEIKTASQHNIEVR</sequence>
<name>A0A0G8AUA2_9SYNE</name>
<reference evidence="2 3" key="2">
    <citation type="submission" date="2015-05" db="EMBL/GenBank/DDBJ databases">
        <title>Lifestyle Evolution in Cyanobacterial Symbionts of Sponges.</title>
        <authorList>
            <person name="Burgsdorf I."/>
            <person name="Slaby B.M."/>
            <person name="Handley K.M."/>
            <person name="Haber M."/>
            <person name="Blom J."/>
            <person name="Marshall C.W."/>
            <person name="Gilbert J.A."/>
            <person name="Hentschel U."/>
            <person name="Steindler L."/>
        </authorList>
    </citation>
    <scope>NUCLEOTIDE SEQUENCE [LARGE SCALE GENOMIC DNA]</scope>
    <source>
        <strain evidence="2">15L</strain>
    </source>
</reference>
<feature type="domain" description="AAA+ ATPase" evidence="1">
    <location>
        <begin position="26"/>
        <end position="345"/>
    </location>
</feature>
<dbReference type="Pfam" id="PF13304">
    <property type="entry name" value="AAA_21"/>
    <property type="match status" value="1"/>
</dbReference>
<dbReference type="GO" id="GO:0005524">
    <property type="term" value="F:ATP binding"/>
    <property type="evidence" value="ECO:0007669"/>
    <property type="project" value="InterPro"/>
</dbReference>
<dbReference type="PATRIC" id="fig|1608419.3.peg.538"/>
<reference evidence="2 3" key="1">
    <citation type="submission" date="2015-02" db="EMBL/GenBank/DDBJ databases">
        <authorList>
            <person name="Slaby B."/>
            <person name="Hentschel U."/>
        </authorList>
    </citation>
    <scope>NUCLEOTIDE SEQUENCE [LARGE SCALE GENOMIC DNA]</scope>
    <source>
        <strain evidence="2">15L</strain>
    </source>
</reference>
<dbReference type="STRING" id="431041.FLM9_1561"/>
<evidence type="ECO:0000313" key="3">
    <source>
        <dbReference type="Proteomes" id="UP000035037"/>
    </source>
</evidence>
<protein>
    <recommendedName>
        <fullName evidence="1">AAA+ ATPase domain-containing protein</fullName>
    </recommendedName>
</protein>
<evidence type="ECO:0000313" key="2">
    <source>
        <dbReference type="EMBL" id="KKZ11473.1"/>
    </source>
</evidence>
<dbReference type="AlphaFoldDB" id="A0A0G8AUA2"/>
<comment type="caution">
    <text evidence="2">The sequence shown here is derived from an EMBL/GenBank/DDBJ whole genome shotgun (WGS) entry which is preliminary data.</text>
</comment>
<dbReference type="PIRSF" id="PIRSF029347">
    <property type="entry name" value="RecF"/>
    <property type="match status" value="1"/>
</dbReference>
<dbReference type="CDD" id="cd00267">
    <property type="entry name" value="ABC_ATPase"/>
    <property type="match status" value="1"/>
</dbReference>
<dbReference type="EMBL" id="JYFQ01000141">
    <property type="protein sequence ID" value="KKZ11473.1"/>
    <property type="molecule type" value="Genomic_DNA"/>
</dbReference>
<dbReference type="SUPFAM" id="SSF52540">
    <property type="entry name" value="P-loop containing nucleoside triphosphate hydrolases"/>
    <property type="match status" value="1"/>
</dbReference>
<dbReference type="SMART" id="SM00382">
    <property type="entry name" value="AAA"/>
    <property type="match status" value="1"/>
</dbReference>
<dbReference type="GO" id="GO:0016887">
    <property type="term" value="F:ATP hydrolysis activity"/>
    <property type="evidence" value="ECO:0007669"/>
    <property type="project" value="InterPro"/>
</dbReference>
<accession>A0A0G8AUA2</accession>
<organism evidence="2 3">
    <name type="scientific">Candidatus Synechococcus spongiarum 15L</name>
    <dbReference type="NCBI Taxonomy" id="1608419"/>
    <lineage>
        <taxon>Bacteria</taxon>
        <taxon>Bacillati</taxon>
        <taxon>Cyanobacteriota</taxon>
        <taxon>Cyanophyceae</taxon>
        <taxon>Synechococcales</taxon>
        <taxon>Synechococcaceae</taxon>
        <taxon>Synechococcus</taxon>
    </lineage>
</organism>
<dbReference type="InterPro" id="IPR003593">
    <property type="entry name" value="AAA+_ATPase"/>
</dbReference>
<dbReference type="InterPro" id="IPR014555">
    <property type="entry name" value="RecF-like"/>
</dbReference>
<dbReference type="PANTHER" id="PTHR43581:SF4">
    <property type="entry name" value="ATP_GTP PHOSPHATASE"/>
    <property type="match status" value="1"/>
</dbReference>
<dbReference type="InterPro" id="IPR051396">
    <property type="entry name" value="Bact_Antivir_Def_Nuclease"/>
</dbReference>